<dbReference type="SUPFAM" id="SSF54637">
    <property type="entry name" value="Thioesterase/thiol ester dehydrase-isomerase"/>
    <property type="match status" value="2"/>
</dbReference>
<comment type="caution">
    <text evidence="3">The sequence shown here is derived from an EMBL/GenBank/DDBJ whole genome shotgun (WGS) entry which is preliminary data.</text>
</comment>
<feature type="domain" description="MaoC-like" evidence="1">
    <location>
        <begin position="158"/>
        <end position="262"/>
    </location>
</feature>
<gene>
    <name evidence="3" type="ORF">E4680_11195</name>
</gene>
<evidence type="ECO:0000313" key="4">
    <source>
        <dbReference type="Proteomes" id="UP000297890"/>
    </source>
</evidence>
<sequence>MAKKISPDLVGETFSPMPASWTKKDIQLYALGVGCQPDTELAFVYEQKGPKVLPTYGVIPGMMALGGMMGKVEMNLANLLHGEQAIVQHRPIPPQAKVECIGKITEVWDKGKAAVLGVEGLVQDKDGPICTTHATIFLKGAGGFGGDRGPSSEGINVAPEREPDHVVTYPTRPEQAALYRLSGDPNPIHIDPNFAMMAGYKKPFLHGLCTYGFVGRAILHTLCGSDPARFGSFEARFADQVYPGDDIVTKLWVVEPGVAIVQAETQKGNVVLSKSKCTFKPE</sequence>
<dbReference type="RefSeq" id="WP_135282503.1">
    <property type="nucleotide sequence ID" value="NZ_SRIO01000016.1"/>
</dbReference>
<evidence type="ECO:0000259" key="2">
    <source>
        <dbReference type="Pfam" id="PF22622"/>
    </source>
</evidence>
<dbReference type="GO" id="GO:0044594">
    <property type="term" value="F:17-beta-hydroxysteroid dehydrogenase (NAD+) activity"/>
    <property type="evidence" value="ECO:0007669"/>
    <property type="project" value="TreeGrafter"/>
</dbReference>
<reference evidence="3 4" key="1">
    <citation type="journal article" date="2019" name="ISME J.">
        <title>Candidatus Macondimonas diazotrophica, a novel gammaproteobacterial genus dominating crude-oil-contaminated coastal sediments.</title>
        <authorList>
            <person name="Karthikeyan S."/>
            <person name="Konstantinidis K."/>
        </authorList>
    </citation>
    <scope>NUCLEOTIDE SEQUENCE [LARGE SCALE GENOMIC DNA]</scope>
    <source>
        <strain evidence="3 4">KTK01</strain>
    </source>
</reference>
<dbReference type="GO" id="GO:0004300">
    <property type="term" value="F:enoyl-CoA hydratase activity"/>
    <property type="evidence" value="ECO:0007669"/>
    <property type="project" value="TreeGrafter"/>
</dbReference>
<accession>A0A4Z0F8V7</accession>
<dbReference type="Pfam" id="PF22622">
    <property type="entry name" value="MFE-2_hydrat-2_N"/>
    <property type="match status" value="1"/>
</dbReference>
<dbReference type="Proteomes" id="UP000297890">
    <property type="component" value="Unassembled WGS sequence"/>
</dbReference>
<organism evidence="3 4">
    <name type="scientific">Candidatus Macondimonas diazotrophica</name>
    <dbReference type="NCBI Taxonomy" id="2305248"/>
    <lineage>
        <taxon>Bacteria</taxon>
        <taxon>Pseudomonadati</taxon>
        <taxon>Pseudomonadota</taxon>
        <taxon>Gammaproteobacteria</taxon>
        <taxon>Chromatiales</taxon>
        <taxon>Ectothiorhodospiraceae</taxon>
        <taxon>Candidatus Macondimonas</taxon>
    </lineage>
</organism>
<dbReference type="Gene3D" id="3.10.129.10">
    <property type="entry name" value="Hotdog Thioesterase"/>
    <property type="match status" value="1"/>
</dbReference>
<dbReference type="InterPro" id="IPR029069">
    <property type="entry name" value="HotDog_dom_sf"/>
</dbReference>
<dbReference type="EMBL" id="SRIO01000016">
    <property type="protein sequence ID" value="TFZ81734.1"/>
    <property type="molecule type" value="Genomic_DNA"/>
</dbReference>
<evidence type="ECO:0000313" key="3">
    <source>
        <dbReference type="EMBL" id="TFZ81734.1"/>
    </source>
</evidence>
<feature type="domain" description="Peroxisomal multifunctional enzyme type 2-like N-terminal" evidence="2">
    <location>
        <begin position="21"/>
        <end position="140"/>
    </location>
</feature>
<dbReference type="PANTHER" id="PTHR13078">
    <property type="entry name" value="PEROXISOMAL MULTIFUNCTIONAL ENZYME TYPE 2-RELATED"/>
    <property type="match status" value="1"/>
</dbReference>
<dbReference type="InterPro" id="IPR054357">
    <property type="entry name" value="MFE-2_N"/>
</dbReference>
<dbReference type="GO" id="GO:0006635">
    <property type="term" value="P:fatty acid beta-oxidation"/>
    <property type="evidence" value="ECO:0007669"/>
    <property type="project" value="TreeGrafter"/>
</dbReference>
<dbReference type="PANTHER" id="PTHR13078:SF56">
    <property type="entry name" value="PEROXISOMAL MULTIFUNCTIONAL ENZYME TYPE 2"/>
    <property type="match status" value="1"/>
</dbReference>
<dbReference type="CDD" id="cd03448">
    <property type="entry name" value="HDE_HSD"/>
    <property type="match status" value="1"/>
</dbReference>
<dbReference type="OrthoDB" id="9774179at2"/>
<dbReference type="AlphaFoldDB" id="A0A4Z0F8V7"/>
<proteinExistence type="predicted"/>
<evidence type="ECO:0000259" key="1">
    <source>
        <dbReference type="Pfam" id="PF01575"/>
    </source>
</evidence>
<dbReference type="InterPro" id="IPR002539">
    <property type="entry name" value="MaoC-like_dom"/>
</dbReference>
<protein>
    <submittedName>
        <fullName evidence="3">MaoC family dehydratase</fullName>
    </submittedName>
</protein>
<name>A0A4Z0F8V7_9GAMM</name>
<dbReference type="Pfam" id="PF01575">
    <property type="entry name" value="MaoC_dehydratas"/>
    <property type="match status" value="1"/>
</dbReference>
<dbReference type="GO" id="GO:0003857">
    <property type="term" value="F:(3S)-3-hydroxyacyl-CoA dehydrogenase (NAD+) activity"/>
    <property type="evidence" value="ECO:0007669"/>
    <property type="project" value="TreeGrafter"/>
</dbReference>
<keyword evidence="4" id="KW-1185">Reference proteome</keyword>